<evidence type="ECO:0000256" key="1">
    <source>
        <dbReference type="ARBA" id="ARBA00022729"/>
    </source>
</evidence>
<dbReference type="SUPFAM" id="SSF53850">
    <property type="entry name" value="Periplasmic binding protein-like II"/>
    <property type="match status" value="1"/>
</dbReference>
<reference evidence="3 4" key="1">
    <citation type="submission" date="2020-04" db="EMBL/GenBank/DDBJ databases">
        <authorList>
            <person name="Klaysubun C."/>
            <person name="Duangmal K."/>
            <person name="Lipun K."/>
        </authorList>
    </citation>
    <scope>NUCLEOTIDE SEQUENCE [LARGE SCALE GENOMIC DNA]</scope>
    <source>
        <strain evidence="3 4">JCM 11839</strain>
    </source>
</reference>
<evidence type="ECO:0000259" key="2">
    <source>
        <dbReference type="Pfam" id="PF00496"/>
    </source>
</evidence>
<evidence type="ECO:0000313" key="3">
    <source>
        <dbReference type="EMBL" id="NMH80591.1"/>
    </source>
</evidence>
<dbReference type="InterPro" id="IPR000914">
    <property type="entry name" value="SBP_5_dom"/>
</dbReference>
<dbReference type="PIRSF" id="PIRSF002741">
    <property type="entry name" value="MppA"/>
    <property type="match status" value="1"/>
</dbReference>
<keyword evidence="1" id="KW-0732">Signal</keyword>
<name>A0ABX1RN03_9PSEU</name>
<dbReference type="InterPro" id="IPR039424">
    <property type="entry name" value="SBP_5"/>
</dbReference>
<dbReference type="Gene3D" id="3.40.190.10">
    <property type="entry name" value="Periplasmic binding protein-like II"/>
    <property type="match status" value="1"/>
</dbReference>
<dbReference type="RefSeq" id="WP_169398641.1">
    <property type="nucleotide sequence ID" value="NZ_BAAAJH010000015.1"/>
</dbReference>
<comment type="caution">
    <text evidence="3">The sequence shown here is derived from an EMBL/GenBank/DDBJ whole genome shotgun (WGS) entry which is preliminary data.</text>
</comment>
<protein>
    <submittedName>
        <fullName evidence="3">ABC transporter substrate-binding protein</fullName>
    </submittedName>
</protein>
<organism evidence="3 4">
    <name type="scientific">Pseudonocardia xinjiangensis</name>
    <dbReference type="NCBI Taxonomy" id="75289"/>
    <lineage>
        <taxon>Bacteria</taxon>
        <taxon>Bacillati</taxon>
        <taxon>Actinomycetota</taxon>
        <taxon>Actinomycetes</taxon>
        <taxon>Pseudonocardiales</taxon>
        <taxon>Pseudonocardiaceae</taxon>
        <taxon>Pseudonocardia</taxon>
    </lineage>
</organism>
<dbReference type="PROSITE" id="PS51257">
    <property type="entry name" value="PROKAR_LIPOPROTEIN"/>
    <property type="match status" value="1"/>
</dbReference>
<dbReference type="Gene3D" id="3.10.105.10">
    <property type="entry name" value="Dipeptide-binding Protein, Domain 3"/>
    <property type="match status" value="1"/>
</dbReference>
<feature type="domain" description="Solute-binding protein family 5" evidence="2">
    <location>
        <begin position="99"/>
        <end position="447"/>
    </location>
</feature>
<dbReference type="Proteomes" id="UP001296706">
    <property type="component" value="Unassembled WGS sequence"/>
</dbReference>
<accession>A0ABX1RN03</accession>
<keyword evidence="4" id="KW-1185">Reference proteome</keyword>
<dbReference type="PANTHER" id="PTHR30290">
    <property type="entry name" value="PERIPLASMIC BINDING COMPONENT OF ABC TRANSPORTER"/>
    <property type="match status" value="1"/>
</dbReference>
<dbReference type="InterPro" id="IPR030678">
    <property type="entry name" value="Peptide/Ni-bd"/>
</dbReference>
<dbReference type="Pfam" id="PF00496">
    <property type="entry name" value="SBP_bac_5"/>
    <property type="match status" value="1"/>
</dbReference>
<dbReference type="PANTHER" id="PTHR30290:SF38">
    <property type="entry name" value="D,D-DIPEPTIDE-BINDING PERIPLASMIC PROTEIN DDPA-RELATED"/>
    <property type="match status" value="1"/>
</dbReference>
<dbReference type="EMBL" id="JAAXKY010000107">
    <property type="protein sequence ID" value="NMH80591.1"/>
    <property type="molecule type" value="Genomic_DNA"/>
</dbReference>
<sequence>MVRLWARRGRLVAAVVAVLGVVALSAGCGAAGESARADIRAVNAWGGDLASEGVPKPGGTLRLGMDREIVSFDPAVQNSNMAEFAVYDSLMKLTPDGTAQPYLAQSMDSPDGGLTWRMGLRPGVRFSDGTALDADAVLVNVQRHIDKAASPAHPYAEQIASMRAVDPLTVEFTLKSPLGSFPVVFAQSITYGSLGVIISPAALQRYGDDIGRHPVGAGPFRFVEWIPDSRLVLERNPDYWQTGKPYLDRLEFRPLPDTESRYASIQNGDVDLIFAAYNQELVRAAGDPGLTVYYGPGNAGEYLYFNFARTPFDDRRMREAVVRALDMKALSASLYNNQIVSATSLFDTDSPNHTEAASQEWPAYDPERARQLIAEYRASGGNPDFTLKTTTARTQFGEFLQAQMAAVGITVTLRFYDLAQYSSQVVQSGDFDLTTTVSAFDAPFPGASRLVHTGGNTNYGKYSNPQVDALLDTAASTSDEAERTRAYQQVELQVNRDLVACWLSRSYLATIAKPQVKGIDRYTSRDMFYASVWLDR</sequence>
<gene>
    <name evidence="3" type="ORF">HF577_26325</name>
</gene>
<proteinExistence type="predicted"/>
<evidence type="ECO:0000313" key="4">
    <source>
        <dbReference type="Proteomes" id="UP001296706"/>
    </source>
</evidence>